<keyword evidence="2" id="KW-0472">Membrane</keyword>
<dbReference type="Gene3D" id="3.10.260.10">
    <property type="entry name" value="Transcription regulator HTH, APSES-type DNA-binding domain"/>
    <property type="match status" value="1"/>
</dbReference>
<sequence>MYRTSQRRTSHPVCYKQTQLLPSTFSIGFFTSQLALIQPSSLGASRIDRIARFARPRSHHNQLTPERWLPLPPRLALTLATGPDHHPNHTPRPHPPLLEVSAITTPTTLFSSINPPSNLSICLLSTTNDNDNDRLDPPSRRVTRPSNSAASFNYKSHSPQQNNRIPQIITPSGDADEILYDIHRPTGPNAPYAERISGVVKQIKKAKYATSVDDRGYLSVFEYPLKDHAVMWDYTSGYIHLTGIWKGLGNQKADVVKLLENHPELQGLIVRIRGGYLKIQGTWVPFDVAKRLAERTCYEIRYTLVPIFGPDFPDTCLTPDHAGYGTLTLDDSALKKRRRRSSQPGGANKAPRLIAPKNVPDAVIEDNDADRVPEKPRLVPADRKTKKRSRYEELTELADAATAKRVKYTYVTPPPLPETIALEVEIYTTDDLIQLLSASRSLQLLSAGPTVRWSYDQPRGGEFEYLGRRWRWDGEKTLTDIASASPALSSSSFDPLDNVLPADDVAISSASEAEDDEVPIEVPELVASGGVESSPSVRSELEIITPPPVHAVPVQVQGHGYGLGVMSIGGIMAAPAEAAKPAQSGFRLPGCVGLCSIFSGFWLLSVLVSGWSDWFNTGAGDFMWVWFGLCYGLVWCSSSLVCLFRSVGWLVIPSYQYPRLCCFRVRS</sequence>
<evidence type="ECO:0000313" key="5">
    <source>
        <dbReference type="Proteomes" id="UP000033140"/>
    </source>
</evidence>
<dbReference type="Proteomes" id="UP000033140">
    <property type="component" value="Unassembled WGS sequence"/>
</dbReference>
<dbReference type="InterPro" id="IPR003163">
    <property type="entry name" value="Tscrpt_reg_HTH_APSES-type"/>
</dbReference>
<dbReference type="InterPro" id="IPR051642">
    <property type="entry name" value="SWI6-like"/>
</dbReference>
<reference evidence="4 5" key="3">
    <citation type="journal article" date="2015" name="Genome Announc.">
        <title>Draft Genome Sequence of the Archiascomycetous Yeast Saitoella complicata.</title>
        <authorList>
            <person name="Yamauchi K."/>
            <person name="Kondo S."/>
            <person name="Hamamoto M."/>
            <person name="Takahashi Y."/>
            <person name="Ogura Y."/>
            <person name="Hayashi T."/>
            <person name="Nishida H."/>
        </authorList>
    </citation>
    <scope>NUCLEOTIDE SEQUENCE [LARGE SCALE GENOMIC DNA]</scope>
    <source>
        <strain evidence="4 5">NRRL Y-17804</strain>
    </source>
</reference>
<accession>A0A0E9NQ42</accession>
<organism evidence="4 5">
    <name type="scientific">Saitoella complicata (strain BCRC 22490 / CBS 7301 / JCM 7358 / NBRC 10748 / NRRL Y-17804)</name>
    <dbReference type="NCBI Taxonomy" id="698492"/>
    <lineage>
        <taxon>Eukaryota</taxon>
        <taxon>Fungi</taxon>
        <taxon>Dikarya</taxon>
        <taxon>Ascomycota</taxon>
        <taxon>Taphrinomycotina</taxon>
        <taxon>Taphrinomycotina incertae sedis</taxon>
        <taxon>Saitoella</taxon>
    </lineage>
</organism>
<keyword evidence="2" id="KW-1133">Transmembrane helix</keyword>
<name>A0A0E9NQ42_SAICN</name>
<reference evidence="4 5" key="1">
    <citation type="journal article" date="2011" name="J. Gen. Appl. Microbiol.">
        <title>Draft genome sequencing of the enigmatic yeast Saitoella complicata.</title>
        <authorList>
            <person name="Nishida H."/>
            <person name="Hamamoto M."/>
            <person name="Sugiyama J."/>
        </authorList>
    </citation>
    <scope>NUCLEOTIDE SEQUENCE [LARGE SCALE GENOMIC DNA]</scope>
    <source>
        <strain evidence="4 5">NRRL Y-17804</strain>
    </source>
</reference>
<dbReference type="PANTHER" id="PTHR43828:SF5">
    <property type="entry name" value="TRANSCRIPTIONAL REPRESSOR XBP1"/>
    <property type="match status" value="1"/>
</dbReference>
<evidence type="ECO:0000256" key="1">
    <source>
        <dbReference type="SAM" id="MobiDB-lite"/>
    </source>
</evidence>
<keyword evidence="2" id="KW-0812">Transmembrane</keyword>
<dbReference type="PANTHER" id="PTHR43828">
    <property type="entry name" value="ASPARAGINASE"/>
    <property type="match status" value="1"/>
</dbReference>
<reference evidence="4 5" key="2">
    <citation type="journal article" date="2014" name="J. Gen. Appl. Microbiol.">
        <title>The early diverging ascomycetous budding yeast Saitoella complicata has three histone deacetylases belonging to the Clr6, Hos2, and Rpd3 lineages.</title>
        <authorList>
            <person name="Nishida H."/>
            <person name="Matsumoto T."/>
            <person name="Kondo S."/>
            <person name="Hamamoto M."/>
            <person name="Yoshikawa H."/>
        </authorList>
    </citation>
    <scope>NUCLEOTIDE SEQUENCE [LARGE SCALE GENOMIC DNA]</scope>
    <source>
        <strain evidence="4 5">NRRL Y-17804</strain>
    </source>
</reference>
<dbReference type="PROSITE" id="PS51299">
    <property type="entry name" value="HTH_APSES"/>
    <property type="match status" value="1"/>
</dbReference>
<dbReference type="SUPFAM" id="SSF54616">
    <property type="entry name" value="DNA-binding domain of Mlu1-box binding protein MBP1"/>
    <property type="match status" value="1"/>
</dbReference>
<evidence type="ECO:0000313" key="4">
    <source>
        <dbReference type="EMBL" id="GAO51954.1"/>
    </source>
</evidence>
<dbReference type="GO" id="GO:0033309">
    <property type="term" value="C:SBF transcription complex"/>
    <property type="evidence" value="ECO:0007669"/>
    <property type="project" value="TreeGrafter"/>
</dbReference>
<dbReference type="EMBL" id="BACD03000056">
    <property type="protein sequence ID" value="GAO51954.1"/>
    <property type="molecule type" value="Genomic_DNA"/>
</dbReference>
<feature type="transmembrane region" description="Helical" evidence="2">
    <location>
        <begin position="623"/>
        <end position="644"/>
    </location>
</feature>
<comment type="caution">
    <text evidence="4">The sequence shown here is derived from an EMBL/GenBank/DDBJ whole genome shotgun (WGS) entry which is preliminary data.</text>
</comment>
<dbReference type="GO" id="GO:0003677">
    <property type="term" value="F:DNA binding"/>
    <property type="evidence" value="ECO:0007669"/>
    <property type="project" value="InterPro"/>
</dbReference>
<feature type="region of interest" description="Disordered" evidence="1">
    <location>
        <begin position="128"/>
        <end position="168"/>
    </location>
</feature>
<dbReference type="GO" id="GO:0030907">
    <property type="term" value="C:MBF transcription complex"/>
    <property type="evidence" value="ECO:0007669"/>
    <property type="project" value="TreeGrafter"/>
</dbReference>
<protein>
    <recommendedName>
        <fullName evidence="3">HTH APSES-type domain-containing protein</fullName>
    </recommendedName>
</protein>
<feature type="transmembrane region" description="Helical" evidence="2">
    <location>
        <begin position="590"/>
        <end position="611"/>
    </location>
</feature>
<dbReference type="STRING" id="698492.A0A0E9NQ42"/>
<dbReference type="AlphaFoldDB" id="A0A0E9NQ42"/>
<dbReference type="GO" id="GO:0000981">
    <property type="term" value="F:DNA-binding transcription factor activity, RNA polymerase II-specific"/>
    <property type="evidence" value="ECO:0007669"/>
    <property type="project" value="UniProtKB-ARBA"/>
</dbReference>
<evidence type="ECO:0000256" key="2">
    <source>
        <dbReference type="SAM" id="Phobius"/>
    </source>
</evidence>
<feature type="region of interest" description="Disordered" evidence="1">
    <location>
        <begin position="333"/>
        <end position="358"/>
    </location>
</feature>
<gene>
    <name evidence="4" type="ORF">G7K_6042-t1</name>
</gene>
<dbReference type="InterPro" id="IPR036887">
    <property type="entry name" value="HTH_APSES_sf"/>
</dbReference>
<evidence type="ECO:0000259" key="3">
    <source>
        <dbReference type="PROSITE" id="PS51299"/>
    </source>
</evidence>
<feature type="domain" description="HTH APSES-type" evidence="3">
    <location>
        <begin position="207"/>
        <end position="319"/>
    </location>
</feature>
<keyword evidence="5" id="KW-1185">Reference proteome</keyword>
<feature type="compositionally biased region" description="Polar residues" evidence="1">
    <location>
        <begin position="144"/>
        <end position="165"/>
    </location>
</feature>
<proteinExistence type="predicted"/>